<gene>
    <name evidence="8" type="ORF">HNR48_000492</name>
</gene>
<feature type="transmembrane region" description="Helical" evidence="6">
    <location>
        <begin position="362"/>
        <end position="383"/>
    </location>
</feature>
<feature type="transmembrane region" description="Helical" evidence="6">
    <location>
        <begin position="332"/>
        <end position="350"/>
    </location>
</feature>
<keyword evidence="4 6" id="KW-1133">Transmembrane helix</keyword>
<keyword evidence="9" id="KW-1185">Reference proteome</keyword>
<dbReference type="GO" id="GO:0005886">
    <property type="term" value="C:plasma membrane"/>
    <property type="evidence" value="ECO:0007669"/>
    <property type="project" value="UniProtKB-SubCell"/>
</dbReference>
<dbReference type="RefSeq" id="WP_166851890.1">
    <property type="nucleotide sequence ID" value="NZ_JAAONY010000001.1"/>
</dbReference>
<evidence type="ECO:0000256" key="3">
    <source>
        <dbReference type="ARBA" id="ARBA00022692"/>
    </source>
</evidence>
<sequence>MEPQAYSAMVRTNATRFLFSLIYSAGTLVYFALPVWGGLFDQEYGFSAAQIGWLLSADMTSNAIANVSARYWIHRFNWQRSLLTFVFVFVAANVACMFYQDFSSLMLLRYIAGFAGGAMVSIAVAGIASTENPDKDFGLALSLQVFLGGLLILSSSALVDILGAESMYIIISIPAALCIPLIHCLPAKMVSQEDQTRQASDEFAHGKTLYLVLAFTAIFLFFTGMNSLWSFAELIGSELGVHDDLIAISLSASLILSVAGSLLAAWMGGKTERLRAITLGTFSTILSVLALLFIPGGWLFFLAINIFNFGYNFIIPFQSGWVSKLDNSGKNIVMLPAIQGFGISLGPILAGTVAEKNGLLQITYLSAGFLLSSIVVFTALYYLQNRSPLIANERS</sequence>
<dbReference type="PANTHER" id="PTHR43124">
    <property type="entry name" value="PURINE EFFLUX PUMP PBUE"/>
    <property type="match status" value="1"/>
</dbReference>
<feature type="transmembrane region" description="Helical" evidence="6">
    <location>
        <begin position="17"/>
        <end position="39"/>
    </location>
</feature>
<reference evidence="8 9" key="1">
    <citation type="submission" date="2020-08" db="EMBL/GenBank/DDBJ databases">
        <title>Genomic Encyclopedia of Type Strains, Phase IV (KMG-IV): sequencing the most valuable type-strain genomes for metagenomic binning, comparative biology and taxonomic classification.</title>
        <authorList>
            <person name="Goeker M."/>
        </authorList>
    </citation>
    <scope>NUCLEOTIDE SEQUENCE [LARGE SCALE GENOMIC DNA]</scope>
    <source>
        <strain evidence="8 9">DSM 22368</strain>
    </source>
</reference>
<evidence type="ECO:0000256" key="2">
    <source>
        <dbReference type="ARBA" id="ARBA00022475"/>
    </source>
</evidence>
<keyword evidence="5 6" id="KW-0472">Membrane</keyword>
<dbReference type="Gene3D" id="1.20.1250.20">
    <property type="entry name" value="MFS general substrate transporter like domains"/>
    <property type="match status" value="1"/>
</dbReference>
<dbReference type="FunCoup" id="A0A7X0JR17">
    <property type="interactions" value="275"/>
</dbReference>
<comment type="caution">
    <text evidence="8">The sequence shown here is derived from an EMBL/GenBank/DDBJ whole genome shotgun (WGS) entry which is preliminary data.</text>
</comment>
<evidence type="ECO:0000256" key="1">
    <source>
        <dbReference type="ARBA" id="ARBA00004651"/>
    </source>
</evidence>
<keyword evidence="2" id="KW-1003">Cell membrane</keyword>
<evidence type="ECO:0000256" key="4">
    <source>
        <dbReference type="ARBA" id="ARBA00022989"/>
    </source>
</evidence>
<accession>A0A7X0JR17</accession>
<proteinExistence type="predicted"/>
<feature type="transmembrane region" description="Helical" evidence="6">
    <location>
        <begin position="245"/>
        <end position="267"/>
    </location>
</feature>
<comment type="subcellular location">
    <subcellularLocation>
        <location evidence="1">Cell membrane</location>
        <topology evidence="1">Multi-pass membrane protein</topology>
    </subcellularLocation>
</comment>
<feature type="transmembrane region" description="Helical" evidence="6">
    <location>
        <begin position="81"/>
        <end position="100"/>
    </location>
</feature>
<feature type="domain" description="Major facilitator superfamily (MFS) profile" evidence="7">
    <location>
        <begin position="12"/>
        <end position="386"/>
    </location>
</feature>
<dbReference type="PANTHER" id="PTHR43124:SF10">
    <property type="entry name" value="PURINE EFFLUX PUMP PBUE"/>
    <property type="match status" value="1"/>
</dbReference>
<feature type="transmembrane region" description="Helical" evidence="6">
    <location>
        <begin position="274"/>
        <end position="294"/>
    </location>
</feature>
<evidence type="ECO:0000259" key="7">
    <source>
        <dbReference type="PROSITE" id="PS50850"/>
    </source>
</evidence>
<feature type="transmembrane region" description="Helical" evidence="6">
    <location>
        <begin position="167"/>
        <end position="187"/>
    </location>
</feature>
<dbReference type="InterPro" id="IPR050189">
    <property type="entry name" value="MFS_Efflux_Transporters"/>
</dbReference>
<feature type="transmembrane region" description="Helical" evidence="6">
    <location>
        <begin position="139"/>
        <end position="161"/>
    </location>
</feature>
<protein>
    <submittedName>
        <fullName evidence="8">Putative MFS family arabinose efflux permease</fullName>
    </submittedName>
</protein>
<dbReference type="InParanoid" id="A0A7X0JR17"/>
<name>A0A7X0JR17_9GAMM</name>
<evidence type="ECO:0000313" key="8">
    <source>
        <dbReference type="EMBL" id="MBB6520214.1"/>
    </source>
</evidence>
<organism evidence="8 9">
    <name type="scientific">Pseudoteredinibacter isoporae</name>
    <dbReference type="NCBI Taxonomy" id="570281"/>
    <lineage>
        <taxon>Bacteria</taxon>
        <taxon>Pseudomonadati</taxon>
        <taxon>Pseudomonadota</taxon>
        <taxon>Gammaproteobacteria</taxon>
        <taxon>Cellvibrionales</taxon>
        <taxon>Cellvibrionaceae</taxon>
        <taxon>Pseudoteredinibacter</taxon>
    </lineage>
</organism>
<dbReference type="InterPro" id="IPR011701">
    <property type="entry name" value="MFS"/>
</dbReference>
<dbReference type="GO" id="GO:0022857">
    <property type="term" value="F:transmembrane transporter activity"/>
    <property type="evidence" value="ECO:0007669"/>
    <property type="project" value="InterPro"/>
</dbReference>
<keyword evidence="3 6" id="KW-0812">Transmembrane</keyword>
<dbReference type="InterPro" id="IPR020846">
    <property type="entry name" value="MFS_dom"/>
</dbReference>
<feature type="transmembrane region" description="Helical" evidence="6">
    <location>
        <begin position="208"/>
        <end position="225"/>
    </location>
</feature>
<evidence type="ECO:0000313" key="9">
    <source>
        <dbReference type="Proteomes" id="UP000528457"/>
    </source>
</evidence>
<evidence type="ECO:0000256" key="5">
    <source>
        <dbReference type="ARBA" id="ARBA00023136"/>
    </source>
</evidence>
<feature type="transmembrane region" description="Helical" evidence="6">
    <location>
        <begin position="51"/>
        <end position="69"/>
    </location>
</feature>
<dbReference type="EMBL" id="JACHHT010000001">
    <property type="protein sequence ID" value="MBB6520214.1"/>
    <property type="molecule type" value="Genomic_DNA"/>
</dbReference>
<dbReference type="SUPFAM" id="SSF103473">
    <property type="entry name" value="MFS general substrate transporter"/>
    <property type="match status" value="1"/>
</dbReference>
<evidence type="ECO:0000256" key="6">
    <source>
        <dbReference type="SAM" id="Phobius"/>
    </source>
</evidence>
<dbReference type="InterPro" id="IPR036259">
    <property type="entry name" value="MFS_trans_sf"/>
</dbReference>
<feature type="transmembrane region" description="Helical" evidence="6">
    <location>
        <begin position="106"/>
        <end position="127"/>
    </location>
</feature>
<dbReference type="Pfam" id="PF07690">
    <property type="entry name" value="MFS_1"/>
    <property type="match status" value="1"/>
</dbReference>
<dbReference type="AlphaFoldDB" id="A0A7X0JR17"/>
<dbReference type="Proteomes" id="UP000528457">
    <property type="component" value="Unassembled WGS sequence"/>
</dbReference>
<dbReference type="PROSITE" id="PS50850">
    <property type="entry name" value="MFS"/>
    <property type="match status" value="1"/>
</dbReference>